<comment type="caution">
    <text evidence="9">The sequence shown here is derived from an EMBL/GenBank/DDBJ whole genome shotgun (WGS) entry which is preliminary data.</text>
</comment>
<keyword evidence="5" id="KW-0190">Covalent protein-DNA linkage</keyword>
<dbReference type="RefSeq" id="WP_102965496.1">
    <property type="nucleotide sequence ID" value="NZ_POSK01000002.1"/>
</dbReference>
<keyword evidence="2 8" id="KW-0645">Protease</keyword>
<evidence type="ECO:0000256" key="2">
    <source>
        <dbReference type="ARBA" id="ARBA00022670"/>
    </source>
</evidence>
<dbReference type="InterPro" id="IPR003738">
    <property type="entry name" value="SRAP"/>
</dbReference>
<dbReference type="Proteomes" id="UP000236449">
    <property type="component" value="Unassembled WGS sequence"/>
</dbReference>
<protein>
    <recommendedName>
        <fullName evidence="8">Abasic site processing protein</fullName>
        <ecNumber evidence="8">3.4.-.-</ecNumber>
    </recommendedName>
</protein>
<dbReference type="PANTHER" id="PTHR13604:SF0">
    <property type="entry name" value="ABASIC SITE PROCESSING PROTEIN HMCES"/>
    <property type="match status" value="1"/>
</dbReference>
<evidence type="ECO:0000256" key="3">
    <source>
        <dbReference type="ARBA" id="ARBA00022763"/>
    </source>
</evidence>
<sequence>MCGRLNVIDDPLCKIVCEKLGIKFKTSTNTDLRPTQDVATVGAQHGELKQFNLLWGIKPDWAKNIIINAQAETVSVKPTFAQAFEFNRVIVPCSGWYEWREEQGKKVKYLFSQGEKKVLYMAGIALDGGSKLVTLTTKPNEQCSEYHHRMPLLIPDDAVMTWVAGRPEQVFPLLNNEYQDELKIVAE</sequence>
<accession>A0A2J8I6S3</accession>
<dbReference type="Gene3D" id="3.90.1680.10">
    <property type="entry name" value="SOS response associated peptidase-like"/>
    <property type="match status" value="1"/>
</dbReference>
<keyword evidence="4 8" id="KW-0378">Hydrolase</keyword>
<dbReference type="Pfam" id="PF02586">
    <property type="entry name" value="SRAP"/>
    <property type="match status" value="1"/>
</dbReference>
<evidence type="ECO:0000313" key="9">
    <source>
        <dbReference type="EMBL" id="PNI06210.1"/>
    </source>
</evidence>
<dbReference type="EMBL" id="POSK01000002">
    <property type="protein sequence ID" value="PNI06210.1"/>
    <property type="molecule type" value="Genomic_DNA"/>
</dbReference>
<evidence type="ECO:0000256" key="8">
    <source>
        <dbReference type="RuleBase" id="RU364100"/>
    </source>
</evidence>
<dbReference type="GO" id="GO:0106300">
    <property type="term" value="P:protein-DNA covalent cross-linking repair"/>
    <property type="evidence" value="ECO:0007669"/>
    <property type="project" value="InterPro"/>
</dbReference>
<proteinExistence type="inferred from homology"/>
<dbReference type="GO" id="GO:0016829">
    <property type="term" value="F:lyase activity"/>
    <property type="evidence" value="ECO:0007669"/>
    <property type="project" value="UniProtKB-KW"/>
</dbReference>
<comment type="similarity">
    <text evidence="1 8">Belongs to the SOS response-associated peptidase family.</text>
</comment>
<evidence type="ECO:0000256" key="7">
    <source>
        <dbReference type="ARBA" id="ARBA00023239"/>
    </source>
</evidence>
<evidence type="ECO:0000256" key="6">
    <source>
        <dbReference type="ARBA" id="ARBA00023125"/>
    </source>
</evidence>
<gene>
    <name evidence="9" type="ORF">C1N32_04210</name>
</gene>
<dbReference type="AlphaFoldDB" id="A0A2J8I6S3"/>
<reference evidence="9 10" key="1">
    <citation type="submission" date="2018-01" db="EMBL/GenBank/DDBJ databases">
        <title>Draft genome sequences of six Vibrio diazotrophicus strains isolated from deep-sea sediments of the Baltic Sea.</title>
        <authorList>
            <person name="Castillo D."/>
            <person name="Vandieken V."/>
            <person name="Chiang O."/>
            <person name="Middelboe M."/>
        </authorList>
    </citation>
    <scope>NUCLEOTIDE SEQUENCE [LARGE SCALE GENOMIC DNA]</scope>
    <source>
        <strain evidence="9 10">60.27F</strain>
    </source>
</reference>
<dbReference type="GO" id="GO:0003697">
    <property type="term" value="F:single-stranded DNA binding"/>
    <property type="evidence" value="ECO:0007669"/>
    <property type="project" value="InterPro"/>
</dbReference>
<dbReference type="OrthoDB" id="6192129at2"/>
<name>A0A2J8I6S3_VIBDI</name>
<keyword evidence="6" id="KW-0238">DNA-binding</keyword>
<evidence type="ECO:0000256" key="5">
    <source>
        <dbReference type="ARBA" id="ARBA00023124"/>
    </source>
</evidence>
<keyword evidence="3" id="KW-0227">DNA damage</keyword>
<keyword evidence="7" id="KW-0456">Lyase</keyword>
<organism evidence="9 10">
    <name type="scientific">Vibrio diazotrophicus</name>
    <dbReference type="NCBI Taxonomy" id="685"/>
    <lineage>
        <taxon>Bacteria</taxon>
        <taxon>Pseudomonadati</taxon>
        <taxon>Pseudomonadota</taxon>
        <taxon>Gammaproteobacteria</taxon>
        <taxon>Vibrionales</taxon>
        <taxon>Vibrionaceae</taxon>
        <taxon>Vibrio</taxon>
    </lineage>
</organism>
<dbReference type="EC" id="3.4.-.-" evidence="8"/>
<evidence type="ECO:0000256" key="4">
    <source>
        <dbReference type="ARBA" id="ARBA00022801"/>
    </source>
</evidence>
<evidence type="ECO:0000313" key="10">
    <source>
        <dbReference type="Proteomes" id="UP000236449"/>
    </source>
</evidence>
<dbReference type="GO" id="GO:0006508">
    <property type="term" value="P:proteolysis"/>
    <property type="evidence" value="ECO:0007669"/>
    <property type="project" value="UniProtKB-KW"/>
</dbReference>
<dbReference type="GO" id="GO:0008233">
    <property type="term" value="F:peptidase activity"/>
    <property type="evidence" value="ECO:0007669"/>
    <property type="project" value="UniProtKB-KW"/>
</dbReference>
<dbReference type="InterPro" id="IPR036590">
    <property type="entry name" value="SRAP-like"/>
</dbReference>
<dbReference type="PANTHER" id="PTHR13604">
    <property type="entry name" value="DC12-RELATED"/>
    <property type="match status" value="1"/>
</dbReference>
<evidence type="ECO:0000256" key="1">
    <source>
        <dbReference type="ARBA" id="ARBA00008136"/>
    </source>
</evidence>
<dbReference type="SUPFAM" id="SSF143081">
    <property type="entry name" value="BB1717-like"/>
    <property type="match status" value="1"/>
</dbReference>